<accession>A0AAN9YH68</accession>
<evidence type="ECO:0000256" key="1">
    <source>
        <dbReference type="SAM" id="MobiDB-lite"/>
    </source>
</evidence>
<name>A0AAN9YH68_9PEZI</name>
<feature type="region of interest" description="Disordered" evidence="1">
    <location>
        <begin position="155"/>
        <end position="198"/>
    </location>
</feature>
<evidence type="ECO:0000313" key="3">
    <source>
        <dbReference type="Proteomes" id="UP001320245"/>
    </source>
</evidence>
<dbReference type="EMBL" id="JAJSPL020000015">
    <property type="protein sequence ID" value="KAK7742283.1"/>
    <property type="molecule type" value="Genomic_DNA"/>
</dbReference>
<gene>
    <name evidence="2" type="ORF">SLS53_004426</name>
</gene>
<organism evidence="2 3">
    <name type="scientific">Cytospora paraplurivora</name>
    <dbReference type="NCBI Taxonomy" id="2898453"/>
    <lineage>
        <taxon>Eukaryota</taxon>
        <taxon>Fungi</taxon>
        <taxon>Dikarya</taxon>
        <taxon>Ascomycota</taxon>
        <taxon>Pezizomycotina</taxon>
        <taxon>Sordariomycetes</taxon>
        <taxon>Sordariomycetidae</taxon>
        <taxon>Diaporthales</taxon>
        <taxon>Cytosporaceae</taxon>
        <taxon>Cytospora</taxon>
    </lineage>
</organism>
<comment type="caution">
    <text evidence="2">The sequence shown here is derived from an EMBL/GenBank/DDBJ whole genome shotgun (WGS) entry which is preliminary data.</text>
</comment>
<feature type="region of interest" description="Disordered" evidence="1">
    <location>
        <begin position="210"/>
        <end position="241"/>
    </location>
</feature>
<reference evidence="2 3" key="1">
    <citation type="journal article" date="2023" name="PLoS ONE">
        <title>Cytospora paraplurivora sp. nov. isolated from orchards with fruit tree decline syndrome in Ontario, Canada.</title>
        <authorList>
            <person name="Ilyukhin E."/>
            <person name="Nguyen H.D.T."/>
            <person name="Castle A.J."/>
            <person name="Ellouze W."/>
        </authorList>
    </citation>
    <scope>NUCLEOTIDE SEQUENCE [LARGE SCALE GENOMIC DNA]</scope>
    <source>
        <strain evidence="2 3">FDS-564</strain>
    </source>
</reference>
<evidence type="ECO:0000313" key="2">
    <source>
        <dbReference type="EMBL" id="KAK7742283.1"/>
    </source>
</evidence>
<keyword evidence="3" id="KW-1185">Reference proteome</keyword>
<protein>
    <submittedName>
        <fullName evidence="2">Uncharacterized protein</fullName>
    </submittedName>
</protein>
<dbReference type="AlphaFoldDB" id="A0AAN9YH68"/>
<dbReference type="Proteomes" id="UP001320245">
    <property type="component" value="Unassembled WGS sequence"/>
</dbReference>
<proteinExistence type="predicted"/>
<feature type="compositionally biased region" description="Acidic residues" evidence="1">
    <location>
        <begin position="223"/>
        <end position="241"/>
    </location>
</feature>
<sequence length="347" mass="39264">MTKRKEAYPNGELPSETTNHCEQYNYQLRIGQQETPHPQIVRIRLRGHRLFLLLANTTNPESLRKEAVHFDKEISYWERLGYFETLTSSRGRFVVQYDKTDIGEMGIPKAVIGTSEEIIAFGLEEDEDDRERMQDIDETEGEKEKFAMCKEPVTKLRASQPAQKRSLEASPQPAGPTAKKLQTSTDHLPGIASMTPTPTMANMTKVRTRMCSPSHVTDYRDPEDSDNDTDIDEDDDEPPDWTEYENLDITAGKKKFANGSEVGMLDTRVDFVQIDLVPPEVYEAACESDEGPPEFCDYLVRGQPLPELGDLTPIDIIRGWRKEDSEAMTAKWKGGSIRHDGKGFSAV</sequence>